<evidence type="ECO:0000256" key="2">
    <source>
        <dbReference type="ARBA" id="ARBA00022679"/>
    </source>
</evidence>
<sequence length="102" mass="12253">MDRYLREETNIDEDDESKKKILTSSIVIMKYNTCLLICNQPDKIQRLINEKMWLVHHIIANEVFKGYRKEVVNEAWRNIVFQPCVDIVKRFLKNDDNNIIIE</sequence>
<keyword evidence="3" id="KW-0203">Cytokinin biosynthesis</keyword>
<dbReference type="PANTHER" id="PTHR11088:SF73">
    <property type="entry name" value="PHOSPHORIBULOKINASE_URIDINE KINASE DOMAIN-CONTAINING PROTEIN"/>
    <property type="match status" value="1"/>
</dbReference>
<dbReference type="InterPro" id="IPR027417">
    <property type="entry name" value="P-loop_NTPase"/>
</dbReference>
<keyword evidence="5" id="KW-0067">ATP-binding</keyword>
<name>A0A9J5Z9Q9_SOLCO</name>
<dbReference type="InterPro" id="IPR039657">
    <property type="entry name" value="Dimethylallyltransferase"/>
</dbReference>
<dbReference type="GO" id="GO:0005739">
    <property type="term" value="C:mitochondrion"/>
    <property type="evidence" value="ECO:0007669"/>
    <property type="project" value="TreeGrafter"/>
</dbReference>
<dbReference type="GO" id="GO:0009691">
    <property type="term" value="P:cytokinin biosynthetic process"/>
    <property type="evidence" value="ECO:0007669"/>
    <property type="project" value="UniProtKB-KW"/>
</dbReference>
<dbReference type="GO" id="GO:0006400">
    <property type="term" value="P:tRNA modification"/>
    <property type="evidence" value="ECO:0007669"/>
    <property type="project" value="TreeGrafter"/>
</dbReference>
<dbReference type="GO" id="GO:0052381">
    <property type="term" value="F:tRNA dimethylallyltransferase activity"/>
    <property type="evidence" value="ECO:0007669"/>
    <property type="project" value="TreeGrafter"/>
</dbReference>
<protein>
    <submittedName>
        <fullName evidence="6">Uncharacterized protein</fullName>
    </submittedName>
</protein>
<reference evidence="6 7" key="1">
    <citation type="submission" date="2020-09" db="EMBL/GenBank/DDBJ databases">
        <title>De no assembly of potato wild relative species, Solanum commersonii.</title>
        <authorList>
            <person name="Cho K."/>
        </authorList>
    </citation>
    <scope>NUCLEOTIDE SEQUENCE [LARGE SCALE GENOMIC DNA]</scope>
    <source>
        <strain evidence="6">LZ3.2</strain>
        <tissue evidence="6">Leaf</tissue>
    </source>
</reference>
<keyword evidence="7" id="KW-1185">Reference proteome</keyword>
<evidence type="ECO:0000256" key="1">
    <source>
        <dbReference type="ARBA" id="ARBA00005842"/>
    </source>
</evidence>
<evidence type="ECO:0000313" key="7">
    <source>
        <dbReference type="Proteomes" id="UP000824120"/>
    </source>
</evidence>
<evidence type="ECO:0000256" key="4">
    <source>
        <dbReference type="ARBA" id="ARBA00022741"/>
    </source>
</evidence>
<dbReference type="GO" id="GO:0005524">
    <property type="term" value="F:ATP binding"/>
    <property type="evidence" value="ECO:0007669"/>
    <property type="project" value="UniProtKB-KW"/>
</dbReference>
<evidence type="ECO:0000256" key="3">
    <source>
        <dbReference type="ARBA" id="ARBA00022712"/>
    </source>
</evidence>
<keyword evidence="2" id="KW-0808">Transferase</keyword>
<organism evidence="6 7">
    <name type="scientific">Solanum commersonii</name>
    <name type="common">Commerson's wild potato</name>
    <name type="synonym">Commerson's nightshade</name>
    <dbReference type="NCBI Taxonomy" id="4109"/>
    <lineage>
        <taxon>Eukaryota</taxon>
        <taxon>Viridiplantae</taxon>
        <taxon>Streptophyta</taxon>
        <taxon>Embryophyta</taxon>
        <taxon>Tracheophyta</taxon>
        <taxon>Spermatophyta</taxon>
        <taxon>Magnoliopsida</taxon>
        <taxon>eudicotyledons</taxon>
        <taxon>Gunneridae</taxon>
        <taxon>Pentapetalae</taxon>
        <taxon>asterids</taxon>
        <taxon>lamiids</taxon>
        <taxon>Solanales</taxon>
        <taxon>Solanaceae</taxon>
        <taxon>Solanoideae</taxon>
        <taxon>Solaneae</taxon>
        <taxon>Solanum</taxon>
    </lineage>
</organism>
<dbReference type="PANTHER" id="PTHR11088">
    <property type="entry name" value="TRNA DIMETHYLALLYLTRANSFERASE"/>
    <property type="match status" value="1"/>
</dbReference>
<proteinExistence type="inferred from homology"/>
<accession>A0A9J5Z9Q9</accession>
<dbReference type="OrthoDB" id="1734516at2759"/>
<keyword evidence="4" id="KW-0547">Nucleotide-binding</keyword>
<evidence type="ECO:0000313" key="6">
    <source>
        <dbReference type="EMBL" id="KAG5609609.1"/>
    </source>
</evidence>
<evidence type="ECO:0000256" key="5">
    <source>
        <dbReference type="ARBA" id="ARBA00022840"/>
    </source>
</evidence>
<dbReference type="AlphaFoldDB" id="A0A9J5Z9Q9"/>
<dbReference type="Proteomes" id="UP000824120">
    <property type="component" value="Chromosome 4"/>
</dbReference>
<gene>
    <name evidence="6" type="ORF">H5410_020890</name>
</gene>
<dbReference type="EMBL" id="JACXVP010000004">
    <property type="protein sequence ID" value="KAG5609609.1"/>
    <property type="molecule type" value="Genomic_DNA"/>
</dbReference>
<comment type="similarity">
    <text evidence="1">Belongs to the IPP transferase family.</text>
</comment>
<dbReference type="Gene3D" id="3.40.50.300">
    <property type="entry name" value="P-loop containing nucleotide triphosphate hydrolases"/>
    <property type="match status" value="1"/>
</dbReference>
<comment type="caution">
    <text evidence="6">The sequence shown here is derived from an EMBL/GenBank/DDBJ whole genome shotgun (WGS) entry which is preliminary data.</text>
</comment>